<evidence type="ECO:0008006" key="9">
    <source>
        <dbReference type="Google" id="ProtNLM"/>
    </source>
</evidence>
<dbReference type="InterPro" id="IPR002509">
    <property type="entry name" value="NODB_dom"/>
</dbReference>
<dbReference type="CDD" id="cd10967">
    <property type="entry name" value="CE4_GLA_like_6s"/>
    <property type="match status" value="1"/>
</dbReference>
<dbReference type="Pfam" id="PF03629">
    <property type="entry name" value="SASA"/>
    <property type="match status" value="1"/>
</dbReference>
<comment type="similarity">
    <text evidence="1">Belongs to the glycosyl hydrolase 2 family.</text>
</comment>
<keyword evidence="2" id="KW-0378">Hydrolase</keyword>
<evidence type="ECO:0000259" key="5">
    <source>
        <dbReference type="Pfam" id="PF02837"/>
    </source>
</evidence>
<dbReference type="InterPro" id="IPR005181">
    <property type="entry name" value="SASA"/>
</dbReference>
<proteinExistence type="inferred from homology"/>
<organism evidence="7 8">
    <name type="scientific">Dyadobacter linearis</name>
    <dbReference type="NCBI Taxonomy" id="2823330"/>
    <lineage>
        <taxon>Bacteria</taxon>
        <taxon>Pseudomonadati</taxon>
        <taxon>Bacteroidota</taxon>
        <taxon>Cytophagia</taxon>
        <taxon>Cytophagales</taxon>
        <taxon>Spirosomataceae</taxon>
        <taxon>Dyadobacter</taxon>
    </lineage>
</organism>
<evidence type="ECO:0000259" key="6">
    <source>
        <dbReference type="Pfam" id="PF03629"/>
    </source>
</evidence>
<dbReference type="PANTHER" id="PTHR22901:SF0">
    <property type="entry name" value="SIALATE O-ACETYLESTERASE"/>
    <property type="match status" value="1"/>
</dbReference>
<reference evidence="7 8" key="1">
    <citation type="submission" date="2021-04" db="EMBL/GenBank/DDBJ databases">
        <authorList>
            <person name="Rodrigo-Torres L."/>
            <person name="Arahal R. D."/>
            <person name="Lucena T."/>
        </authorList>
    </citation>
    <scope>NUCLEOTIDE SEQUENCE [LARGE SCALE GENOMIC DNA]</scope>
    <source>
        <strain evidence="7 8">CECT 9623</strain>
    </source>
</reference>
<feature type="domain" description="NodB homology" evidence="4">
    <location>
        <begin position="662"/>
        <end position="781"/>
    </location>
</feature>
<sequence length="896" mass="101319">MLLPILRMRIVKFLLLLIFVSGHAFAQVRLPKLVSDNMVLQRDQPITVWGWAAPKEKVTVTFKNKSYSAVTGADGKWKIQLPAQSAGTGFEMIFKGKNQLTIKNIAFGDVWLCNGQSNMVINMERVKERYPDDIATANYPDIRNFFIPTLTDLNSPQDDFPNAEWKSANPKDVLRMGAVSYFFARDLYDQYKVPIGIINSSVGGTPIEAWISEGGYKDFADIQKVINQNKDTAYVQSSRQSTFNNTPKTPKLSDRGLAEHWESESYEPKSWRNFNIPGYWEDQGLKDLNGVVWFRRDFEVPESWIGKPVKLYMGRIVDADEMFVNGKSIGRVTYQYPPRRYEIPASLLKAGKNTFVIRVTNSAGKGGFVPDKSYFMTANGEEIDLKGTWQYKVGQVFERAEMADRQQIPFVEQNQPAALYNAMIAPVLPMKLKGFVWYQGETNVGDPKPYNAFLPALINDRRSLWNDQDLPFLVVQLPNFEDIDFSPAESNMALLREAQNKALTLKNTAVTVTLDLGEWNDIHPLNKKEIGKRLALSARNLAYEDKNVIYSGPTLKSQSISGDKIVLTFDNVADGIKSIDGEALRWFAVAADDEKFVWADAKIIGKNQVEVSSEKVATPKYVRYAWQDNPEGINFYNAANLPASPFRTDGQQLDETKPWKGKKCAVVLTYDDALNVHLDNVIPALDSLSLKGSFYLTASSDAARNRIKDWRAAAANGHELGNHTLYHPCDATGPGMSWVKPEYDLSKYSMGRIQDEIRMCNAFLKSIDGLDKRTFAFTCGHKKVAEGEFIQTLSNEFIAARAVRHEMHTFEEQKLMDINCYSMVEQSGKEMIGLVKQAQERGKLLVFLFHGVGGEHALNVSNQAHSELLHYLKENEKDIYIDTMRNVSEHIQHLKK</sequence>
<dbReference type="PANTHER" id="PTHR22901">
    <property type="entry name" value="SIALATE O-ACETYLESTERASE"/>
    <property type="match status" value="1"/>
</dbReference>
<evidence type="ECO:0000259" key="4">
    <source>
        <dbReference type="Pfam" id="PF01522"/>
    </source>
</evidence>
<comment type="caution">
    <text evidence="7">The sequence shown here is derived from an EMBL/GenBank/DDBJ whole genome shotgun (WGS) entry which is preliminary data.</text>
</comment>
<dbReference type="InterPro" id="IPR039329">
    <property type="entry name" value="SIAE"/>
</dbReference>
<feature type="compositionally biased region" description="Polar residues" evidence="3">
    <location>
        <begin position="237"/>
        <end position="248"/>
    </location>
</feature>
<dbReference type="Gene3D" id="3.20.20.370">
    <property type="entry name" value="Glycoside hydrolase/deacetylase"/>
    <property type="match status" value="1"/>
</dbReference>
<dbReference type="Gene3D" id="2.60.120.260">
    <property type="entry name" value="Galactose-binding domain-like"/>
    <property type="match status" value="1"/>
</dbReference>
<dbReference type="Proteomes" id="UP000679725">
    <property type="component" value="Unassembled WGS sequence"/>
</dbReference>
<evidence type="ECO:0000313" key="8">
    <source>
        <dbReference type="Proteomes" id="UP000679725"/>
    </source>
</evidence>
<protein>
    <recommendedName>
        <fullName evidence="9">Sialate O-acetylesterase</fullName>
    </recommendedName>
</protein>
<name>A0ABN7RG54_9BACT</name>
<dbReference type="SUPFAM" id="SSF88713">
    <property type="entry name" value="Glycoside hydrolase/deacetylase"/>
    <property type="match status" value="1"/>
</dbReference>
<accession>A0ABN7RG54</accession>
<dbReference type="InterPro" id="IPR011330">
    <property type="entry name" value="Glyco_hydro/deAcase_b/a-brl"/>
</dbReference>
<dbReference type="Gene3D" id="2.60.40.10">
    <property type="entry name" value="Immunoglobulins"/>
    <property type="match status" value="1"/>
</dbReference>
<keyword evidence="8" id="KW-1185">Reference proteome</keyword>
<evidence type="ECO:0000256" key="3">
    <source>
        <dbReference type="SAM" id="MobiDB-lite"/>
    </source>
</evidence>
<dbReference type="InterPro" id="IPR013783">
    <property type="entry name" value="Ig-like_fold"/>
</dbReference>
<dbReference type="InterPro" id="IPR006104">
    <property type="entry name" value="Glyco_hydro_2_N"/>
</dbReference>
<dbReference type="Gene3D" id="3.40.50.1110">
    <property type="entry name" value="SGNH hydrolase"/>
    <property type="match status" value="1"/>
</dbReference>
<evidence type="ECO:0000256" key="2">
    <source>
        <dbReference type="ARBA" id="ARBA00022801"/>
    </source>
</evidence>
<gene>
    <name evidence="7" type="ORF">DYBT9623_04212</name>
</gene>
<feature type="domain" description="Sialate O-acetylesterase" evidence="6">
    <location>
        <begin position="418"/>
        <end position="535"/>
    </location>
</feature>
<dbReference type="Pfam" id="PF02837">
    <property type="entry name" value="Glyco_hydro_2_N"/>
    <property type="match status" value="1"/>
</dbReference>
<evidence type="ECO:0000256" key="1">
    <source>
        <dbReference type="ARBA" id="ARBA00007401"/>
    </source>
</evidence>
<dbReference type="SUPFAM" id="SSF52266">
    <property type="entry name" value="SGNH hydrolase"/>
    <property type="match status" value="1"/>
</dbReference>
<feature type="domain" description="Glycosyl hydrolases family 2 sugar binding" evidence="5">
    <location>
        <begin position="259"/>
        <end position="376"/>
    </location>
</feature>
<feature type="region of interest" description="Disordered" evidence="3">
    <location>
        <begin position="237"/>
        <end position="256"/>
    </location>
</feature>
<dbReference type="InterPro" id="IPR008979">
    <property type="entry name" value="Galactose-bd-like_sf"/>
</dbReference>
<evidence type="ECO:0000313" key="7">
    <source>
        <dbReference type="EMBL" id="CAG5072617.1"/>
    </source>
</evidence>
<dbReference type="EMBL" id="CAJRAU010000006">
    <property type="protein sequence ID" value="CAG5072617.1"/>
    <property type="molecule type" value="Genomic_DNA"/>
</dbReference>
<dbReference type="SUPFAM" id="SSF49785">
    <property type="entry name" value="Galactose-binding domain-like"/>
    <property type="match status" value="1"/>
</dbReference>
<dbReference type="Pfam" id="PF01522">
    <property type="entry name" value="Polysacc_deac_1"/>
    <property type="match status" value="1"/>
</dbReference>
<dbReference type="InterPro" id="IPR036514">
    <property type="entry name" value="SGNH_hydro_sf"/>
</dbReference>